<dbReference type="AlphaFoldDB" id="A0A921LKB2"/>
<evidence type="ECO:0000313" key="1">
    <source>
        <dbReference type="EMBL" id="HJG13914.1"/>
    </source>
</evidence>
<proteinExistence type="predicted"/>
<dbReference type="InterPro" id="IPR008928">
    <property type="entry name" value="6-hairpin_glycosidase_sf"/>
</dbReference>
<organism evidence="1 2">
    <name type="scientific">Bacteroides xylanisolvens</name>
    <dbReference type="NCBI Taxonomy" id="371601"/>
    <lineage>
        <taxon>Bacteria</taxon>
        <taxon>Pseudomonadati</taxon>
        <taxon>Bacteroidota</taxon>
        <taxon>Bacteroidia</taxon>
        <taxon>Bacteroidales</taxon>
        <taxon>Bacteroidaceae</taxon>
        <taxon>Bacteroides</taxon>
    </lineage>
</organism>
<reference evidence="1" key="1">
    <citation type="journal article" date="2021" name="PeerJ">
        <title>Extensive microbial diversity within the chicken gut microbiome revealed by metagenomics and culture.</title>
        <authorList>
            <person name="Gilroy R."/>
            <person name="Ravi A."/>
            <person name="Getino M."/>
            <person name="Pursley I."/>
            <person name="Horton D.L."/>
            <person name="Alikhan N.F."/>
            <person name="Baker D."/>
            <person name="Gharbi K."/>
            <person name="Hall N."/>
            <person name="Watson M."/>
            <person name="Adriaenssens E.M."/>
            <person name="Foster-Nyarko E."/>
            <person name="Jarju S."/>
            <person name="Secka A."/>
            <person name="Antonio M."/>
            <person name="Oren A."/>
            <person name="Chaudhuri R.R."/>
            <person name="La Ragione R."/>
            <person name="Hildebrand F."/>
            <person name="Pallen M.J."/>
        </authorList>
    </citation>
    <scope>NUCLEOTIDE SEQUENCE</scope>
    <source>
        <strain evidence="1">CHK154-13316</strain>
    </source>
</reference>
<reference evidence="1" key="2">
    <citation type="submission" date="2021-09" db="EMBL/GenBank/DDBJ databases">
        <authorList>
            <person name="Gilroy R."/>
        </authorList>
    </citation>
    <scope>NUCLEOTIDE SEQUENCE</scope>
    <source>
        <strain evidence="1">CHK154-13316</strain>
    </source>
</reference>
<accession>A0A921LKB2</accession>
<comment type="caution">
    <text evidence="1">The sequence shown here is derived from an EMBL/GenBank/DDBJ whole genome shotgun (WGS) entry which is preliminary data.</text>
</comment>
<dbReference type="Proteomes" id="UP000747074">
    <property type="component" value="Unassembled WGS sequence"/>
</dbReference>
<dbReference type="GO" id="GO:0005975">
    <property type="term" value="P:carbohydrate metabolic process"/>
    <property type="evidence" value="ECO:0007669"/>
    <property type="project" value="InterPro"/>
</dbReference>
<sequence>MKIAKLVFLFVGLLLFCEMDGQSRWQIQPDQSIEWSIGQNIPHYDHIEMGGEMVATVLRYGVNADGTFSLERSVVWPMLRTIPNDTHASLTRRFSVDFLAMLQVNGLTLNNEQVKSIRLDGKLTVVSEFTVGHTRGTKAGGELVPAIELTRVFFPSVDKPMLCERYTVKNMGNEKVEVLLPHSRVVYQTKSDQGVDGSYTLVASTVVGKEDVFLLGSGESITFGASIQAYKRGQTELLPNIDAEFSSRDNFIKQVWNNLDFCSPDTTLNTAFAFAKIRASESIYRTSGGLMHGPGGEAYYAAIWANDQAEYVNPFFPFLGYETGNEAAINSYRHFARFMNPEYNPIPSSIIAEGKDIWNGAGDRGDAAMIAYGAARFALELGDINVANELWPLIEWCLMYCKRKLNDEGVVISDTDEMENRFPAGDANLNTSTLYYDALLSASYLSEELGKPVSLSNGYRKEAKILRKNIARYFEANIEGYETYRYYKGNDLLRSWICVPLVAGIFDRKEGTVNALLSPHLWTENGLLSQTGTSTYWDRPALYALRGIYAAGEREKATRYLQRYSAQRLLGNHVPYPIEAWPEGNQRHLSAESGLYCRIIIEGMFGIRPTGLHTFVLTPQLPDEWDFMELKNVYAFDTKPFDIRVIRNGNGIKILIKREGKIWKSYSSTVGKSVQVRLK</sequence>
<name>A0A921LKB2_9BACE</name>
<evidence type="ECO:0000313" key="2">
    <source>
        <dbReference type="Proteomes" id="UP000747074"/>
    </source>
</evidence>
<dbReference type="Gene3D" id="1.50.10.10">
    <property type="match status" value="1"/>
</dbReference>
<dbReference type="InterPro" id="IPR012341">
    <property type="entry name" value="6hp_glycosidase-like_sf"/>
</dbReference>
<dbReference type="RefSeq" id="WP_120067920.1">
    <property type="nucleotide sequence ID" value="NZ_CAKOCS010000006.1"/>
</dbReference>
<protein>
    <submittedName>
        <fullName evidence="1">Uncharacterized protein</fullName>
    </submittedName>
</protein>
<dbReference type="SUPFAM" id="SSF48208">
    <property type="entry name" value="Six-hairpin glycosidases"/>
    <property type="match status" value="1"/>
</dbReference>
<gene>
    <name evidence="1" type="ORF">K8V07_18555</name>
</gene>
<dbReference type="EMBL" id="DYVL01000205">
    <property type="protein sequence ID" value="HJG13914.1"/>
    <property type="molecule type" value="Genomic_DNA"/>
</dbReference>